<keyword evidence="2" id="KW-1185">Reference proteome</keyword>
<dbReference type="Proteomes" id="UP000011115">
    <property type="component" value="Unassembled WGS sequence"/>
</dbReference>
<dbReference type="PaxDb" id="4113-PGSC0003DMT400080988"/>
<name>M1D495_SOLTU</name>
<dbReference type="Gene3D" id="3.30.420.10">
    <property type="entry name" value="Ribonuclease H-like superfamily/Ribonuclease H"/>
    <property type="match status" value="1"/>
</dbReference>
<dbReference type="GO" id="GO:0003676">
    <property type="term" value="F:nucleic acid binding"/>
    <property type="evidence" value="ECO:0007669"/>
    <property type="project" value="InterPro"/>
</dbReference>
<reference evidence="1" key="2">
    <citation type="submission" date="2015-06" db="UniProtKB">
        <authorList>
            <consortium name="EnsemblPlants"/>
        </authorList>
    </citation>
    <scope>IDENTIFICATION</scope>
    <source>
        <strain evidence="1">DM1-3 516 R44</strain>
    </source>
</reference>
<proteinExistence type="predicted"/>
<accession>M1D495</accession>
<dbReference type="PANTHER" id="PTHR42648:SF31">
    <property type="entry name" value="RNA-DIRECTED DNA POLYMERASE"/>
    <property type="match status" value="1"/>
</dbReference>
<protein>
    <submittedName>
        <fullName evidence="1">Polyprotein</fullName>
    </submittedName>
</protein>
<sequence length="130" mass="14827">MSNCRNSGCSMSVCNHSVNKITESCTMPSVCSSFPNTCIDYVWHNRLGHVPFVKMRSISSIPIRFAPKQPFTCTISPMAKQARLPFPISTTFSSKPFDLLHLDLWGPYHMPTHDHYKYFLTIIDDHSRST</sequence>
<reference evidence="2" key="1">
    <citation type="journal article" date="2011" name="Nature">
        <title>Genome sequence and analysis of the tuber crop potato.</title>
        <authorList>
            <consortium name="The Potato Genome Sequencing Consortium"/>
        </authorList>
    </citation>
    <scope>NUCLEOTIDE SEQUENCE [LARGE SCALE GENOMIC DNA]</scope>
    <source>
        <strain evidence="2">cv. DM1-3 516 R44</strain>
    </source>
</reference>
<dbReference type="AlphaFoldDB" id="M1D495"/>
<dbReference type="eggNOG" id="KOG0017">
    <property type="taxonomic scope" value="Eukaryota"/>
</dbReference>
<dbReference type="InterPro" id="IPR012337">
    <property type="entry name" value="RNaseH-like_sf"/>
</dbReference>
<dbReference type="PANTHER" id="PTHR42648">
    <property type="entry name" value="TRANSPOSASE, PUTATIVE-RELATED"/>
    <property type="match status" value="1"/>
</dbReference>
<dbReference type="EnsemblPlants" id="PGSC0003DMT400080988">
    <property type="protein sequence ID" value="PGSC0003DMT400080988"/>
    <property type="gene ID" value="PGSC0003DMG400031555"/>
</dbReference>
<dbReference type="OMA" id="CTISPMA"/>
<dbReference type="HOGENOM" id="CLU_1941785_0_0_1"/>
<dbReference type="InterPro" id="IPR039537">
    <property type="entry name" value="Retrotran_Ty1/copia-like"/>
</dbReference>
<evidence type="ECO:0000313" key="1">
    <source>
        <dbReference type="EnsemblPlants" id="PGSC0003DMT400080988"/>
    </source>
</evidence>
<organism evidence="1 2">
    <name type="scientific">Solanum tuberosum</name>
    <name type="common">Potato</name>
    <dbReference type="NCBI Taxonomy" id="4113"/>
    <lineage>
        <taxon>Eukaryota</taxon>
        <taxon>Viridiplantae</taxon>
        <taxon>Streptophyta</taxon>
        <taxon>Embryophyta</taxon>
        <taxon>Tracheophyta</taxon>
        <taxon>Spermatophyta</taxon>
        <taxon>Magnoliopsida</taxon>
        <taxon>eudicotyledons</taxon>
        <taxon>Gunneridae</taxon>
        <taxon>Pentapetalae</taxon>
        <taxon>asterids</taxon>
        <taxon>lamiids</taxon>
        <taxon>Solanales</taxon>
        <taxon>Solanaceae</taxon>
        <taxon>Solanoideae</taxon>
        <taxon>Solaneae</taxon>
        <taxon>Solanum</taxon>
    </lineage>
</organism>
<evidence type="ECO:0000313" key="2">
    <source>
        <dbReference type="Proteomes" id="UP000011115"/>
    </source>
</evidence>
<dbReference type="InterPro" id="IPR036397">
    <property type="entry name" value="RNaseH_sf"/>
</dbReference>
<dbReference type="InParanoid" id="M1D495"/>
<dbReference type="SUPFAM" id="SSF53098">
    <property type="entry name" value="Ribonuclease H-like"/>
    <property type="match status" value="1"/>
</dbReference>
<dbReference type="Gramene" id="PGSC0003DMT400080988">
    <property type="protein sequence ID" value="PGSC0003DMT400080988"/>
    <property type="gene ID" value="PGSC0003DMG400031555"/>
</dbReference>